<name>A0AA36GKB9_CYLNA</name>
<keyword evidence="4" id="KW-1185">Reference proteome</keyword>
<keyword evidence="1" id="KW-0732">Signal</keyword>
<feature type="chain" id="PRO_5041354358" description="Apple domain-containing protein" evidence="1">
    <location>
        <begin position="21"/>
        <end position="255"/>
    </location>
</feature>
<accession>A0AA36GKB9</accession>
<proteinExistence type="predicted"/>
<gene>
    <name evidence="3" type="ORF">CYNAS_LOCUS3608</name>
</gene>
<protein>
    <recommendedName>
        <fullName evidence="2">Apple domain-containing protein</fullName>
    </recommendedName>
</protein>
<dbReference type="Pfam" id="PF00024">
    <property type="entry name" value="PAN_1"/>
    <property type="match status" value="1"/>
</dbReference>
<feature type="signal peptide" evidence="1">
    <location>
        <begin position="1"/>
        <end position="20"/>
    </location>
</feature>
<dbReference type="Proteomes" id="UP001176961">
    <property type="component" value="Unassembled WGS sequence"/>
</dbReference>
<dbReference type="AlphaFoldDB" id="A0AA36GKB9"/>
<feature type="domain" description="Apple" evidence="2">
    <location>
        <begin position="40"/>
        <end position="93"/>
    </location>
</feature>
<evidence type="ECO:0000259" key="2">
    <source>
        <dbReference type="Pfam" id="PF00024"/>
    </source>
</evidence>
<reference evidence="3" key="1">
    <citation type="submission" date="2023-07" db="EMBL/GenBank/DDBJ databases">
        <authorList>
            <consortium name="CYATHOMIX"/>
        </authorList>
    </citation>
    <scope>NUCLEOTIDE SEQUENCE</scope>
    <source>
        <strain evidence="3">N/A</strain>
    </source>
</reference>
<evidence type="ECO:0000256" key="1">
    <source>
        <dbReference type="SAM" id="SignalP"/>
    </source>
</evidence>
<comment type="caution">
    <text evidence="3">The sequence shown here is derived from an EMBL/GenBank/DDBJ whole genome shotgun (WGS) entry which is preliminary data.</text>
</comment>
<sequence length="255" mass="29619">MYMFSKTIFTVLFLARTTLSSGVFRYDPEALCGSPMYFLYLDSEVQCLRACYEESECAVVQYNETDDGYCRLYRSGKTDRKVQGYVLFREETDSSCMSEITTGELSFQKIPRQESAITVECSMTHDVAVIQPYERNEKYRFFLLEPANPQLTMQARGPRLFFSKPEKFCTAVPVFHRANSHRLYFGRIYNATGYFFYNAYAFTDYCVSAQGECLGVQEIQEYVDGHGNFFYDEPKRENMTDSGLEQTFYIVGIKH</sequence>
<evidence type="ECO:0000313" key="3">
    <source>
        <dbReference type="EMBL" id="CAJ0591625.1"/>
    </source>
</evidence>
<organism evidence="3 4">
    <name type="scientific">Cylicocyclus nassatus</name>
    <name type="common">Nematode worm</name>
    <dbReference type="NCBI Taxonomy" id="53992"/>
    <lineage>
        <taxon>Eukaryota</taxon>
        <taxon>Metazoa</taxon>
        <taxon>Ecdysozoa</taxon>
        <taxon>Nematoda</taxon>
        <taxon>Chromadorea</taxon>
        <taxon>Rhabditida</taxon>
        <taxon>Rhabditina</taxon>
        <taxon>Rhabditomorpha</taxon>
        <taxon>Strongyloidea</taxon>
        <taxon>Strongylidae</taxon>
        <taxon>Cylicocyclus</taxon>
    </lineage>
</organism>
<dbReference type="InterPro" id="IPR003609">
    <property type="entry name" value="Pan_app"/>
</dbReference>
<evidence type="ECO:0000313" key="4">
    <source>
        <dbReference type="Proteomes" id="UP001176961"/>
    </source>
</evidence>
<dbReference type="EMBL" id="CATQJL010000001">
    <property type="protein sequence ID" value="CAJ0591625.1"/>
    <property type="molecule type" value="Genomic_DNA"/>
</dbReference>